<dbReference type="Pfam" id="PF00005">
    <property type="entry name" value="ABC_tran"/>
    <property type="match status" value="1"/>
</dbReference>
<evidence type="ECO:0000256" key="6">
    <source>
        <dbReference type="ARBA" id="ARBA00022840"/>
    </source>
</evidence>
<comment type="subcellular location">
    <subcellularLocation>
        <location evidence="1">Membrane</location>
        <topology evidence="1">Multi-pass membrane protein</topology>
    </subcellularLocation>
</comment>
<feature type="transmembrane region" description="Helical" evidence="10">
    <location>
        <begin position="81"/>
        <end position="105"/>
    </location>
</feature>
<feature type="compositionally biased region" description="Basic and acidic residues" evidence="9">
    <location>
        <begin position="16"/>
        <end position="32"/>
    </location>
</feature>
<feature type="transmembrane region" description="Helical" evidence="10">
    <location>
        <begin position="546"/>
        <end position="576"/>
    </location>
</feature>
<evidence type="ECO:0000256" key="7">
    <source>
        <dbReference type="ARBA" id="ARBA00022989"/>
    </source>
</evidence>
<reference evidence="12" key="1">
    <citation type="submission" date="2021-01" db="EMBL/GenBank/DDBJ databases">
        <authorList>
            <person name="Corre E."/>
            <person name="Pelletier E."/>
            <person name="Niang G."/>
            <person name="Scheremetjew M."/>
            <person name="Finn R."/>
            <person name="Kale V."/>
            <person name="Holt S."/>
            <person name="Cochrane G."/>
            <person name="Meng A."/>
            <person name="Brown T."/>
            <person name="Cohen L."/>
        </authorList>
    </citation>
    <scope>NUCLEOTIDE SEQUENCE</scope>
    <source>
        <strain evidence="12">CCMP1897</strain>
    </source>
</reference>
<feature type="transmembrane region" description="Helical" evidence="10">
    <location>
        <begin position="688"/>
        <end position="709"/>
    </location>
</feature>
<proteinExistence type="inferred from homology"/>
<dbReference type="PANTHER" id="PTHR19229">
    <property type="entry name" value="ATP-BINDING CASSETTE TRANSPORTER SUBFAMILY A ABCA"/>
    <property type="match status" value="1"/>
</dbReference>
<dbReference type="InterPro" id="IPR013525">
    <property type="entry name" value="ABC2_TM"/>
</dbReference>
<dbReference type="CDD" id="cd03263">
    <property type="entry name" value="ABC_subfamily_A"/>
    <property type="match status" value="1"/>
</dbReference>
<dbReference type="Gene3D" id="3.40.50.300">
    <property type="entry name" value="P-loop containing nucleotide triphosphate hydrolases"/>
    <property type="match status" value="1"/>
</dbReference>
<keyword evidence="4 10" id="KW-0812">Transmembrane</keyword>
<dbReference type="Pfam" id="PF24526">
    <property type="entry name" value="ABCA12_C"/>
    <property type="match status" value="1"/>
</dbReference>
<dbReference type="FunFam" id="3.40.50.300:FF:000665">
    <property type="entry name" value="ABC transporter A family member 2"/>
    <property type="match status" value="1"/>
</dbReference>
<keyword evidence="5" id="KW-0547">Nucleotide-binding</keyword>
<feature type="compositionally biased region" description="Acidic residues" evidence="9">
    <location>
        <begin position="1"/>
        <end position="12"/>
    </location>
</feature>
<dbReference type="PANTHER" id="PTHR19229:SF154">
    <property type="entry name" value="ABC TRANSPORTER A FAMILY MEMBER 3-RELATED"/>
    <property type="match status" value="1"/>
</dbReference>
<comment type="similarity">
    <text evidence="2">Belongs to the ABC transporter superfamily. ABCA family. CPR flippase (TC 3.A.1.211) subfamily.</text>
</comment>
<feature type="domain" description="ABC transporter" evidence="11">
    <location>
        <begin position="797"/>
        <end position="1031"/>
    </location>
</feature>
<organism evidence="12">
    <name type="scientific">Picocystis salinarum</name>
    <dbReference type="NCBI Taxonomy" id="88271"/>
    <lineage>
        <taxon>Eukaryota</taxon>
        <taxon>Viridiplantae</taxon>
        <taxon>Chlorophyta</taxon>
        <taxon>Picocystophyceae</taxon>
        <taxon>Picocystales</taxon>
        <taxon>Picocystaceae</taxon>
        <taxon>Picocystis</taxon>
    </lineage>
</organism>
<dbReference type="GO" id="GO:0016020">
    <property type="term" value="C:membrane"/>
    <property type="evidence" value="ECO:0007669"/>
    <property type="project" value="UniProtKB-SubCell"/>
</dbReference>
<evidence type="ECO:0000256" key="5">
    <source>
        <dbReference type="ARBA" id="ARBA00022741"/>
    </source>
</evidence>
<dbReference type="InterPro" id="IPR017871">
    <property type="entry name" value="ABC_transporter-like_CS"/>
</dbReference>
<dbReference type="PROSITE" id="PS50893">
    <property type="entry name" value="ABC_TRANSPORTER_2"/>
    <property type="match status" value="1"/>
</dbReference>
<dbReference type="GO" id="GO:0005524">
    <property type="term" value="F:ATP binding"/>
    <property type="evidence" value="ECO:0007669"/>
    <property type="project" value="UniProtKB-KW"/>
</dbReference>
<feature type="transmembrane region" description="Helical" evidence="10">
    <location>
        <begin position="506"/>
        <end position="525"/>
    </location>
</feature>
<dbReference type="GO" id="GO:0140359">
    <property type="term" value="F:ABC-type transporter activity"/>
    <property type="evidence" value="ECO:0007669"/>
    <property type="project" value="InterPro"/>
</dbReference>
<evidence type="ECO:0000256" key="8">
    <source>
        <dbReference type="ARBA" id="ARBA00023136"/>
    </source>
</evidence>
<evidence type="ECO:0000259" key="11">
    <source>
        <dbReference type="PROSITE" id="PS50893"/>
    </source>
</evidence>
<feature type="region of interest" description="Disordered" evidence="9">
    <location>
        <begin position="1"/>
        <end position="55"/>
    </location>
</feature>
<dbReference type="EMBL" id="HBIS01000268">
    <property type="protein sequence ID" value="CAE0606413.1"/>
    <property type="molecule type" value="Transcribed_RNA"/>
</dbReference>
<dbReference type="GO" id="GO:0005319">
    <property type="term" value="F:lipid transporter activity"/>
    <property type="evidence" value="ECO:0007669"/>
    <property type="project" value="TreeGrafter"/>
</dbReference>
<keyword evidence="7 10" id="KW-1133">Transmembrane helix</keyword>
<dbReference type="InterPro" id="IPR026082">
    <property type="entry name" value="ABCA"/>
</dbReference>
<gene>
    <name evidence="12" type="ORF">PSAL00342_LOCUS229</name>
</gene>
<dbReference type="InterPro" id="IPR027417">
    <property type="entry name" value="P-loop_NTPase"/>
</dbReference>
<keyword evidence="3" id="KW-0813">Transport</keyword>
<evidence type="ECO:0000256" key="9">
    <source>
        <dbReference type="SAM" id="MobiDB-lite"/>
    </source>
</evidence>
<dbReference type="Pfam" id="PF12698">
    <property type="entry name" value="ABC2_membrane_3"/>
    <property type="match status" value="1"/>
</dbReference>
<dbReference type="InterPro" id="IPR003439">
    <property type="entry name" value="ABC_transporter-like_ATP-bd"/>
</dbReference>
<dbReference type="PROSITE" id="PS00211">
    <property type="entry name" value="ABC_TRANSPORTER_1"/>
    <property type="match status" value="1"/>
</dbReference>
<feature type="compositionally biased region" description="Low complexity" evidence="9">
    <location>
        <begin position="36"/>
        <end position="49"/>
    </location>
</feature>
<evidence type="ECO:0000313" key="12">
    <source>
        <dbReference type="EMBL" id="CAE0606413.1"/>
    </source>
</evidence>
<evidence type="ECO:0000256" key="4">
    <source>
        <dbReference type="ARBA" id="ARBA00022692"/>
    </source>
</evidence>
<accession>A0A7S3U8R6</accession>
<feature type="transmembrane region" description="Helical" evidence="10">
    <location>
        <begin position="625"/>
        <end position="649"/>
    </location>
</feature>
<evidence type="ECO:0000256" key="2">
    <source>
        <dbReference type="ARBA" id="ARBA00008526"/>
    </source>
</evidence>
<dbReference type="SMART" id="SM00382">
    <property type="entry name" value="AAA"/>
    <property type="match status" value="1"/>
</dbReference>
<evidence type="ECO:0000256" key="10">
    <source>
        <dbReference type="SAM" id="Phobius"/>
    </source>
</evidence>
<dbReference type="GO" id="GO:0016887">
    <property type="term" value="F:ATP hydrolysis activity"/>
    <property type="evidence" value="ECO:0007669"/>
    <property type="project" value="InterPro"/>
</dbReference>
<protein>
    <recommendedName>
        <fullName evidence="11">ABC transporter domain-containing protein</fullName>
    </recommendedName>
</protein>
<dbReference type="InterPro" id="IPR003593">
    <property type="entry name" value="AAA+_ATPase"/>
</dbReference>
<sequence length="1118" mass="123832">MLEDESNEDTTSEEAYPVHDDEHESGGSHREFATPSAISRASSNGSSRSDGIENKKSTYSSFGKQTYALWIKNSRYQRRQLAGNICMALTPIIFLVLIVVLQHVIDNQVVDSDRARCGCLCLECCDYVDVAGDGTFEYMCYTADNIPDSPFERCSPYSQCRSRNTSQCGVQFSTTEQIYFCEIDDPVMWPAMIDIPLEMYRKSNLSVGETLPAGSSPLLYTGKNRTVADTMAELLLARDTPLTGFTLLRAAGQIQQALPEEVQGSTDALTQLAASNPLALIDSFNQAFASLGLVLGTAADTTFQMFLEPGMFGVASEEEADADRGFTETLPVYYAMPECTDEIIELVGRINGLFRNFTGTNLECVPSPTVWMDDAEAINSVTYCGWRDSRCIGMDGERKDVVSGMGVAVGDNSKIVEYTSALFDFMSTSDDRLDVAIWYNDTNIVKQSEGYPKNIQRVNMAMNLASDAFLHMLKGSAYDVNLMGVMGMPKPETGLSLDFASLLGPLFYMWVLMLPLPLMVYTLVYEKQFKLRMMMQMHGLRPAAYWMVNYVWYALMYACYVVLFIVVASLIGLSFFTENNYAIQAAFYFLYGNLQISWGFYLSAVFITARFAVVSMFLMVFTSGLVASIVLVQCIETCPAALVTVLQVFPPFGLFRGLWEFGQYAFHAQNHNTSGMTWSNLSDSDNGIVTVWIIFAVEWWVFLVSAWYIEQVTGGVAGIKRHPLFFLGYEYSKDGKVKRSNWFGWAKRSRSSEADLQSCRSEVDGGGGKFAPDVLAERMRVDELVESENHDFPILLDRLKKVYPKQGKNPPKVACESLSLAVGRCHVFGLLGPNGAGKTTSIGMMTGFLAPSSGRAFIEGNNILTDMEKIYSLMGVCPQHDLLWGTLTGHEHLMFYGRLKNLSGEELRKAVDAALQSVNLLAGGVGNKVVAKYSGGMRRRLSVAISLIGEPSVVYMDEPSTGLDPASRRSLWNAIVQAKKGRSIILTTHSMEEAEALCDSIGIFVDGKLQCIGNPKELTSRFGGYFNFTITTNSGGVRAAREFIMGLSPNATRTYQVGGTQKFELPNTDVTMPEIFHAMRDSSKHRFELLDWNLANATLEEVFIKITKIAGAQMSTYS</sequence>
<dbReference type="AlphaFoldDB" id="A0A7S3U8R6"/>
<keyword evidence="8 10" id="KW-0472">Membrane</keyword>
<evidence type="ECO:0000256" key="3">
    <source>
        <dbReference type="ARBA" id="ARBA00022448"/>
    </source>
</evidence>
<dbReference type="SUPFAM" id="SSF52540">
    <property type="entry name" value="P-loop containing nucleoside triphosphate hydrolases"/>
    <property type="match status" value="1"/>
</dbReference>
<keyword evidence="6" id="KW-0067">ATP-binding</keyword>
<name>A0A7S3U8R6_9CHLO</name>
<evidence type="ECO:0000256" key="1">
    <source>
        <dbReference type="ARBA" id="ARBA00004141"/>
    </source>
</evidence>